<dbReference type="GO" id="GO:0016020">
    <property type="term" value="C:membrane"/>
    <property type="evidence" value="ECO:0007669"/>
    <property type="project" value="UniProtKB-SubCell"/>
</dbReference>
<feature type="domain" description="Peptidase S54 rhomboid" evidence="6">
    <location>
        <begin position="56"/>
        <end position="171"/>
    </location>
</feature>
<evidence type="ECO:0000313" key="8">
    <source>
        <dbReference type="Proteomes" id="UP000095649"/>
    </source>
</evidence>
<protein>
    <recommendedName>
        <fullName evidence="6">Peptidase S54 rhomboid domain-containing protein</fullName>
    </recommendedName>
</protein>
<accession>A0A173V636</accession>
<dbReference type="Gene3D" id="1.20.1540.10">
    <property type="entry name" value="Rhomboid-like"/>
    <property type="match status" value="1"/>
</dbReference>
<evidence type="ECO:0000256" key="3">
    <source>
        <dbReference type="ARBA" id="ARBA00022989"/>
    </source>
</evidence>
<dbReference type="Pfam" id="PF01694">
    <property type="entry name" value="Rhomboid"/>
    <property type="match status" value="1"/>
</dbReference>
<dbReference type="AlphaFoldDB" id="A0A173V636"/>
<evidence type="ECO:0000256" key="1">
    <source>
        <dbReference type="ARBA" id="ARBA00004141"/>
    </source>
</evidence>
<feature type="transmembrane region" description="Helical" evidence="5">
    <location>
        <begin position="127"/>
        <end position="149"/>
    </location>
</feature>
<dbReference type="GO" id="GO:0004252">
    <property type="term" value="F:serine-type endopeptidase activity"/>
    <property type="evidence" value="ECO:0007669"/>
    <property type="project" value="InterPro"/>
</dbReference>
<name>A0A173V636_9FIRM</name>
<feature type="transmembrane region" description="Helical" evidence="5">
    <location>
        <begin position="156"/>
        <end position="174"/>
    </location>
</feature>
<dbReference type="EMBL" id="CYXN01000031">
    <property type="protein sequence ID" value="CUN21318.1"/>
    <property type="molecule type" value="Genomic_DNA"/>
</dbReference>
<evidence type="ECO:0000313" key="7">
    <source>
        <dbReference type="EMBL" id="CUN21318.1"/>
    </source>
</evidence>
<organism evidence="7 8">
    <name type="scientific">Faecalibacterium prausnitzii</name>
    <dbReference type="NCBI Taxonomy" id="853"/>
    <lineage>
        <taxon>Bacteria</taxon>
        <taxon>Bacillati</taxon>
        <taxon>Bacillota</taxon>
        <taxon>Clostridia</taxon>
        <taxon>Eubacteriales</taxon>
        <taxon>Oscillospiraceae</taxon>
        <taxon>Faecalibacterium</taxon>
    </lineage>
</organism>
<feature type="transmembrane region" description="Helical" evidence="5">
    <location>
        <begin position="180"/>
        <end position="203"/>
    </location>
</feature>
<comment type="subcellular location">
    <subcellularLocation>
        <location evidence="1">Membrane</location>
        <topology evidence="1">Multi-pass membrane protein</topology>
    </subcellularLocation>
</comment>
<evidence type="ECO:0000256" key="4">
    <source>
        <dbReference type="ARBA" id="ARBA00023136"/>
    </source>
</evidence>
<keyword evidence="3 5" id="KW-1133">Transmembrane helix</keyword>
<keyword evidence="2 5" id="KW-0812">Transmembrane</keyword>
<evidence type="ECO:0000256" key="2">
    <source>
        <dbReference type="ARBA" id="ARBA00022692"/>
    </source>
</evidence>
<feature type="transmembrane region" description="Helical" evidence="5">
    <location>
        <begin position="100"/>
        <end position="121"/>
    </location>
</feature>
<sequence>MNNWLNRLERKYGRYGIPNLTNILVAGQILVLAIELFVDRTISFWLGLSRSLLLQGQIWRVISFIFIPFSGGSILSVVLGIYFTWFVGTALEREWGDFRYTVYLLSGVLGTVLGCLLTGVTASTYCLSLSLLLAFAMLYPEVQLLLFFVIPIRVKYFGVFAAVLWVFSFLGASLPGKLDYLLSMLNVWLFFAPMAYRSLRAWVRREQWKRKNRR</sequence>
<gene>
    <name evidence="7" type="ORF">ERS852582_02508</name>
</gene>
<evidence type="ECO:0000259" key="6">
    <source>
        <dbReference type="Pfam" id="PF01694"/>
    </source>
</evidence>
<feature type="transmembrane region" description="Helical" evidence="5">
    <location>
        <begin position="20"/>
        <end position="38"/>
    </location>
</feature>
<feature type="transmembrane region" description="Helical" evidence="5">
    <location>
        <begin position="58"/>
        <end position="88"/>
    </location>
</feature>
<reference evidence="7 8" key="1">
    <citation type="submission" date="2015-09" db="EMBL/GenBank/DDBJ databases">
        <authorList>
            <consortium name="Pathogen Informatics"/>
        </authorList>
    </citation>
    <scope>NUCLEOTIDE SEQUENCE [LARGE SCALE GENOMIC DNA]</scope>
    <source>
        <strain evidence="7 8">2789STDY5834970</strain>
    </source>
</reference>
<keyword evidence="4 5" id="KW-0472">Membrane</keyword>
<dbReference type="Proteomes" id="UP000095649">
    <property type="component" value="Unassembled WGS sequence"/>
</dbReference>
<dbReference type="InterPro" id="IPR022764">
    <property type="entry name" value="Peptidase_S54_rhomboid_dom"/>
</dbReference>
<proteinExistence type="predicted"/>
<evidence type="ECO:0000256" key="5">
    <source>
        <dbReference type="SAM" id="Phobius"/>
    </source>
</evidence>
<dbReference type="SUPFAM" id="SSF144091">
    <property type="entry name" value="Rhomboid-like"/>
    <property type="match status" value="1"/>
</dbReference>
<dbReference type="InterPro" id="IPR035952">
    <property type="entry name" value="Rhomboid-like_sf"/>
</dbReference>
<dbReference type="RefSeq" id="WP_055186822.1">
    <property type="nucleotide sequence ID" value="NZ_CYXN01000031.1"/>
</dbReference>